<reference evidence="2 3" key="1">
    <citation type="journal article" date="2023" name="Int. J. Mol. Sci.">
        <title>De Novo Assembly and Annotation of 11 Diverse Shrub Willow (Salix) Genomes Reveals Novel Gene Organization in Sex-Linked Regions.</title>
        <authorList>
            <person name="Hyden B."/>
            <person name="Feng K."/>
            <person name="Yates T.B."/>
            <person name="Jawdy S."/>
            <person name="Cereghino C."/>
            <person name="Smart L.B."/>
            <person name="Muchero W."/>
        </authorList>
    </citation>
    <scope>NUCLEOTIDE SEQUENCE [LARGE SCALE GENOMIC DNA]</scope>
    <source>
        <tissue evidence="2">Shoot tip</tissue>
    </source>
</reference>
<dbReference type="AlphaFoldDB" id="A0AAD6KZ41"/>
<gene>
    <name evidence="2" type="ORF">OIU84_018961</name>
</gene>
<protein>
    <submittedName>
        <fullName evidence="2">Uncharacterized protein</fullName>
    </submittedName>
</protein>
<feature type="transmembrane region" description="Helical" evidence="1">
    <location>
        <begin position="12"/>
        <end position="32"/>
    </location>
</feature>
<dbReference type="Proteomes" id="UP001162972">
    <property type="component" value="Chromosome 10"/>
</dbReference>
<keyword evidence="1" id="KW-0472">Membrane</keyword>
<evidence type="ECO:0000313" key="2">
    <source>
        <dbReference type="EMBL" id="KAJ6431580.1"/>
    </source>
</evidence>
<proteinExistence type="predicted"/>
<keyword evidence="3" id="KW-1185">Reference proteome</keyword>
<accession>A0AAD6KZ41</accession>
<dbReference type="EMBL" id="JAPFFJ010000003">
    <property type="protein sequence ID" value="KAJ6431580.1"/>
    <property type="molecule type" value="Genomic_DNA"/>
</dbReference>
<evidence type="ECO:0000313" key="3">
    <source>
        <dbReference type="Proteomes" id="UP001162972"/>
    </source>
</evidence>
<name>A0AAD6KZ41_9ROSI</name>
<evidence type="ECO:0000256" key="1">
    <source>
        <dbReference type="SAM" id="Phobius"/>
    </source>
</evidence>
<keyword evidence="1" id="KW-1133">Transmembrane helix</keyword>
<comment type="caution">
    <text evidence="2">The sequence shown here is derived from an EMBL/GenBank/DDBJ whole genome shotgun (WGS) entry which is preliminary data.</text>
</comment>
<organism evidence="2 3">
    <name type="scientific">Salix udensis</name>
    <dbReference type="NCBI Taxonomy" id="889485"/>
    <lineage>
        <taxon>Eukaryota</taxon>
        <taxon>Viridiplantae</taxon>
        <taxon>Streptophyta</taxon>
        <taxon>Embryophyta</taxon>
        <taxon>Tracheophyta</taxon>
        <taxon>Spermatophyta</taxon>
        <taxon>Magnoliopsida</taxon>
        <taxon>eudicotyledons</taxon>
        <taxon>Gunneridae</taxon>
        <taxon>Pentapetalae</taxon>
        <taxon>rosids</taxon>
        <taxon>fabids</taxon>
        <taxon>Malpighiales</taxon>
        <taxon>Salicaceae</taxon>
        <taxon>Saliceae</taxon>
        <taxon>Salix</taxon>
    </lineage>
</organism>
<keyword evidence="1" id="KW-0812">Transmembrane</keyword>
<sequence>MLIKKKITKNKSPFLSLFISTFFFFSLLYSSIDWF</sequence>